<gene>
    <name evidence="2" type="ORF">C5Y98_13365</name>
</gene>
<keyword evidence="1" id="KW-0812">Transmembrane</keyword>
<dbReference type="AlphaFoldDB" id="A0A2S8FT47"/>
<evidence type="ECO:0000313" key="2">
    <source>
        <dbReference type="EMBL" id="PQO35353.1"/>
    </source>
</evidence>
<evidence type="ECO:0000256" key="1">
    <source>
        <dbReference type="SAM" id="Phobius"/>
    </source>
</evidence>
<protein>
    <recommendedName>
        <fullName evidence="4">Zinc-finger domain-containing protein</fullName>
    </recommendedName>
</protein>
<dbReference type="RefSeq" id="WP_105354769.1">
    <property type="nucleotide sequence ID" value="NZ_PUIB01000015.1"/>
</dbReference>
<evidence type="ECO:0008006" key="4">
    <source>
        <dbReference type="Google" id="ProtNLM"/>
    </source>
</evidence>
<keyword evidence="1" id="KW-0472">Membrane</keyword>
<reference evidence="2 3" key="1">
    <citation type="submission" date="2018-02" db="EMBL/GenBank/DDBJ databases">
        <title>Comparative genomes isolates from brazilian mangrove.</title>
        <authorList>
            <person name="Araujo J.E."/>
            <person name="Taketani R.G."/>
            <person name="Silva M.C.P."/>
            <person name="Loureco M.V."/>
            <person name="Andreote F.D."/>
        </authorList>
    </citation>
    <scope>NUCLEOTIDE SEQUENCE [LARGE SCALE GENOMIC DNA]</scope>
    <source>
        <strain evidence="2 3">NAP PRIS-MGV</strain>
    </source>
</reference>
<dbReference type="Proteomes" id="UP000239388">
    <property type="component" value="Unassembled WGS sequence"/>
</dbReference>
<name>A0A2S8FT47_9BACT</name>
<feature type="transmembrane region" description="Helical" evidence="1">
    <location>
        <begin position="100"/>
        <end position="121"/>
    </location>
</feature>
<accession>A0A2S8FT47</accession>
<dbReference type="EMBL" id="PUIB01000015">
    <property type="protein sequence ID" value="PQO35353.1"/>
    <property type="molecule type" value="Genomic_DNA"/>
</dbReference>
<keyword evidence="1" id="KW-1133">Transmembrane helix</keyword>
<dbReference type="OrthoDB" id="273717at2"/>
<sequence length="222" mass="23346">MISRSSSIHLKTCDEVFEILTGAPFPTGEAATDDAVERHLRCCHECRSLAEALRPATCELSESLPAEANRLPQVDGDFWRNADSLWSDPQAGRRQKNSQWLNLAVPLAAVLVAALSIGAYLGSHGNSAPGGGPGRSLADAKLDAERYLANLALPAVCQPLKASHSPEMVVQAAMTLDNSSLAHLTCCSECHHRGQDSQSAPAASSHAAVVAAANSCQACHAE</sequence>
<proteinExistence type="predicted"/>
<organism evidence="2 3">
    <name type="scientific">Blastopirellula marina</name>
    <dbReference type="NCBI Taxonomy" id="124"/>
    <lineage>
        <taxon>Bacteria</taxon>
        <taxon>Pseudomonadati</taxon>
        <taxon>Planctomycetota</taxon>
        <taxon>Planctomycetia</taxon>
        <taxon>Pirellulales</taxon>
        <taxon>Pirellulaceae</taxon>
        <taxon>Blastopirellula</taxon>
    </lineage>
</organism>
<comment type="caution">
    <text evidence="2">The sequence shown here is derived from an EMBL/GenBank/DDBJ whole genome shotgun (WGS) entry which is preliminary data.</text>
</comment>
<evidence type="ECO:0000313" key="3">
    <source>
        <dbReference type="Proteomes" id="UP000239388"/>
    </source>
</evidence>